<gene>
    <name evidence="1" type="ORF">ELH90_38215</name>
</gene>
<dbReference type="EMBL" id="SIOP01000009">
    <property type="protein sequence ID" value="TAY41369.1"/>
    <property type="molecule type" value="Genomic_DNA"/>
</dbReference>
<dbReference type="RefSeq" id="WP_018517751.1">
    <property type="nucleotide sequence ID" value="NZ_JAAXDQ010000027.1"/>
</dbReference>
<dbReference type="Proteomes" id="UP000292974">
    <property type="component" value="Unassembled WGS sequence"/>
</dbReference>
<protein>
    <submittedName>
        <fullName evidence="1">Uncharacterized protein</fullName>
    </submittedName>
</protein>
<evidence type="ECO:0000313" key="1">
    <source>
        <dbReference type="EMBL" id="TAY41369.1"/>
    </source>
</evidence>
<proteinExistence type="predicted"/>
<sequence length="105" mass="11734">MMHNMLHQAASNAMAMGPAVLVQGMQLQRPMDVVKAPALSVDDKHAILAAWASDFYAVDSKPAKRRLPGTPEPVSIDEVQSALKELDRRWYLTDRTLKRPISPPW</sequence>
<comment type="caution">
    <text evidence="1">The sequence shown here is derived from an EMBL/GenBank/DDBJ whole genome shotgun (WGS) entry which is preliminary data.</text>
</comment>
<dbReference type="AlphaFoldDB" id="A0A7M3DI72"/>
<evidence type="ECO:0000313" key="2">
    <source>
        <dbReference type="Proteomes" id="UP000292974"/>
    </source>
</evidence>
<name>A0A7M3DI72_RHILE</name>
<reference evidence="1 2" key="1">
    <citation type="submission" date="2019-02" db="EMBL/GenBank/DDBJ databases">
        <title>The genomic architecture of introgression among sibling species of bacteria.</title>
        <authorList>
            <person name="Cavassim M.I.A."/>
            <person name="Moeskjaer S."/>
            <person name="Moslemi C."/>
            <person name="Fields B."/>
            <person name="Bachmann A."/>
            <person name="Vilhjalmsson B."/>
            <person name="Schierup M.H."/>
            <person name="Young J.P.W."/>
            <person name="Andersen S.U."/>
        </authorList>
    </citation>
    <scope>NUCLEOTIDE SEQUENCE [LARGE SCALE GENOMIC DNA]</scope>
    <source>
        <strain evidence="1 2">SM135B</strain>
    </source>
</reference>
<accession>A0A7M3DI72</accession>
<organism evidence="1 2">
    <name type="scientific">Rhizobium leguminosarum</name>
    <dbReference type="NCBI Taxonomy" id="384"/>
    <lineage>
        <taxon>Bacteria</taxon>
        <taxon>Pseudomonadati</taxon>
        <taxon>Pseudomonadota</taxon>
        <taxon>Alphaproteobacteria</taxon>
        <taxon>Hyphomicrobiales</taxon>
        <taxon>Rhizobiaceae</taxon>
        <taxon>Rhizobium/Agrobacterium group</taxon>
        <taxon>Rhizobium</taxon>
    </lineage>
</organism>